<feature type="transmembrane region" description="Helical" evidence="4">
    <location>
        <begin position="278"/>
        <end position="298"/>
    </location>
</feature>
<accession>A0A974PX42</accession>
<proteinExistence type="predicted"/>
<dbReference type="Pfam" id="PF02518">
    <property type="entry name" value="HATPase_c"/>
    <property type="match status" value="1"/>
</dbReference>
<dbReference type="InterPro" id="IPR004358">
    <property type="entry name" value="Sig_transdc_His_kin-like_C"/>
</dbReference>
<keyword evidence="7" id="KW-1185">Reference proteome</keyword>
<dbReference type="PROSITE" id="PS50109">
    <property type="entry name" value="HIS_KIN"/>
    <property type="match status" value="1"/>
</dbReference>
<dbReference type="EC" id="2.7.13.3" evidence="2"/>
<evidence type="ECO:0000313" key="7">
    <source>
        <dbReference type="Proteomes" id="UP000663444"/>
    </source>
</evidence>
<dbReference type="SMART" id="SM00387">
    <property type="entry name" value="HATPase_c"/>
    <property type="match status" value="1"/>
</dbReference>
<dbReference type="GO" id="GO:0004673">
    <property type="term" value="F:protein histidine kinase activity"/>
    <property type="evidence" value="ECO:0007669"/>
    <property type="project" value="UniProtKB-EC"/>
</dbReference>
<dbReference type="Pfam" id="PF22588">
    <property type="entry name" value="dCache_1_like"/>
    <property type="match status" value="1"/>
</dbReference>
<reference evidence="6" key="1">
    <citation type="submission" date="2020-11" db="EMBL/GenBank/DDBJ databases">
        <title>Azospira restricta DSM 18626 genome sequence.</title>
        <authorList>
            <person name="Moe W.M."/>
        </authorList>
    </citation>
    <scope>NUCLEOTIDE SEQUENCE</scope>
    <source>
        <strain evidence="6">DSM 18626</strain>
    </source>
</reference>
<evidence type="ECO:0000256" key="4">
    <source>
        <dbReference type="SAM" id="Phobius"/>
    </source>
</evidence>
<dbReference type="CDD" id="cd12915">
    <property type="entry name" value="PDC2_DGC_like"/>
    <property type="match status" value="1"/>
</dbReference>
<gene>
    <name evidence="6" type="ORF">IWH25_15265</name>
</gene>
<keyword evidence="4" id="KW-0812">Transmembrane</keyword>
<sequence>MKLPPLKLQLAAFLVLSLAVLWAATWYALARGERDAIEAARAETRGAAHAFAEHARSTIQRIDQILTTLARTWERQPSEFVAEIDAHQQNIGDISIQVAIVDKDGLLVFSNLMASKERVSLADREHIRVHFAAKESRLFISRPVLGRVSGQWSLQFTRPLLRAGAFNGVIVISVSPERFSRFYSTLSLGRQGITTMVRDSGEVMARAPDWKGRIGQVISGSPYLNPEAPLQGNFSRSSVLDGVERLYGYHRLPEHGLTLVTGLALDEILAPVRAQRQLLLGIAGAGSALFVLMAWLLLRGLAARERSAAALRRTTQELQEYRDRLEELVEARTAQLSRTNAELRESNRRLGETQGMLLQSEKMASLGQLAAGVAHEINNPVGFVNSNLDSMHAYFTDLARLLDAYAAGEARDDGPRIAAIKREIDYDFIRADLTQVIAESKEGMERVKKIVRDLKQFSHVGSTEWQLADLHAGLDSTLNIVSHELKYKAEVTREYGALPAVECLPGEINQVFMNLLVNAGQAIEKRGEIRIRTGSDGDTVWVEVADTGCGIPPENLSRIFDPFFTTKPVGQGTGLGLSLSYATIRKHRGRLDVDSAVGRGTTFRITLPQTQPKEEAALTC</sequence>
<dbReference type="InterPro" id="IPR036890">
    <property type="entry name" value="HATPase_C_sf"/>
</dbReference>
<evidence type="ECO:0000313" key="6">
    <source>
        <dbReference type="EMBL" id="QRJ63092.1"/>
    </source>
</evidence>
<feature type="coiled-coil region" evidence="3">
    <location>
        <begin position="304"/>
        <end position="342"/>
    </location>
</feature>
<feature type="domain" description="Histidine kinase" evidence="5">
    <location>
        <begin position="372"/>
        <end position="611"/>
    </location>
</feature>
<keyword evidence="3" id="KW-0175">Coiled coil</keyword>
<evidence type="ECO:0000256" key="3">
    <source>
        <dbReference type="SAM" id="Coils"/>
    </source>
</evidence>
<evidence type="ECO:0000259" key="5">
    <source>
        <dbReference type="PROSITE" id="PS50109"/>
    </source>
</evidence>
<dbReference type="PANTHER" id="PTHR43065">
    <property type="entry name" value="SENSOR HISTIDINE KINASE"/>
    <property type="match status" value="1"/>
</dbReference>
<dbReference type="PANTHER" id="PTHR43065:SF50">
    <property type="entry name" value="HISTIDINE KINASE"/>
    <property type="match status" value="1"/>
</dbReference>
<dbReference type="Gene3D" id="1.10.287.130">
    <property type="match status" value="1"/>
</dbReference>
<dbReference type="KEGG" id="ares:IWH25_15265"/>
<dbReference type="InterPro" id="IPR003594">
    <property type="entry name" value="HATPase_dom"/>
</dbReference>
<dbReference type="PRINTS" id="PR00344">
    <property type="entry name" value="BCTRLSENSOR"/>
</dbReference>
<dbReference type="RefSeq" id="WP_203386621.1">
    <property type="nucleotide sequence ID" value="NZ_CP064781.1"/>
</dbReference>
<dbReference type="InterPro" id="IPR005467">
    <property type="entry name" value="His_kinase_dom"/>
</dbReference>
<dbReference type="InterPro" id="IPR054327">
    <property type="entry name" value="His-kinase-like_sensor"/>
</dbReference>
<name>A0A974PX42_9RHOO</name>
<dbReference type="EMBL" id="CP064781">
    <property type="protein sequence ID" value="QRJ63092.1"/>
    <property type="molecule type" value="Genomic_DNA"/>
</dbReference>
<evidence type="ECO:0000256" key="2">
    <source>
        <dbReference type="ARBA" id="ARBA00012438"/>
    </source>
</evidence>
<dbReference type="Proteomes" id="UP000663444">
    <property type="component" value="Chromosome"/>
</dbReference>
<keyword evidence="4" id="KW-0472">Membrane</keyword>
<dbReference type="Gene3D" id="3.30.450.20">
    <property type="entry name" value="PAS domain"/>
    <property type="match status" value="2"/>
</dbReference>
<evidence type="ECO:0000256" key="1">
    <source>
        <dbReference type="ARBA" id="ARBA00000085"/>
    </source>
</evidence>
<keyword evidence="4" id="KW-1133">Transmembrane helix</keyword>
<organism evidence="6 7">
    <name type="scientific">Azospira restricta</name>
    <dbReference type="NCBI Taxonomy" id="404405"/>
    <lineage>
        <taxon>Bacteria</taxon>
        <taxon>Pseudomonadati</taxon>
        <taxon>Pseudomonadota</taxon>
        <taxon>Betaproteobacteria</taxon>
        <taxon>Rhodocyclales</taxon>
        <taxon>Rhodocyclaceae</taxon>
        <taxon>Azospira</taxon>
    </lineage>
</organism>
<comment type="catalytic activity">
    <reaction evidence="1">
        <text>ATP + protein L-histidine = ADP + protein N-phospho-L-histidine.</text>
        <dbReference type="EC" id="2.7.13.3"/>
    </reaction>
</comment>
<protein>
    <recommendedName>
        <fullName evidence="2">histidine kinase</fullName>
        <ecNumber evidence="2">2.7.13.3</ecNumber>
    </recommendedName>
</protein>
<dbReference type="Gene3D" id="3.30.565.10">
    <property type="entry name" value="Histidine kinase-like ATPase, C-terminal domain"/>
    <property type="match status" value="1"/>
</dbReference>
<dbReference type="SUPFAM" id="SSF55874">
    <property type="entry name" value="ATPase domain of HSP90 chaperone/DNA topoisomerase II/histidine kinase"/>
    <property type="match status" value="1"/>
</dbReference>
<dbReference type="CDD" id="cd12914">
    <property type="entry name" value="PDC1_DGC_like"/>
    <property type="match status" value="1"/>
</dbReference>
<dbReference type="AlphaFoldDB" id="A0A974PX42"/>